<dbReference type="Proteomes" id="UP000539175">
    <property type="component" value="Unassembled WGS sequence"/>
</dbReference>
<gene>
    <name evidence="1" type="ORF">FHS74_002953</name>
</gene>
<organism evidence="1 2">
    <name type="scientific">Nitrospirillum iridis</name>
    <dbReference type="NCBI Taxonomy" id="765888"/>
    <lineage>
        <taxon>Bacteria</taxon>
        <taxon>Pseudomonadati</taxon>
        <taxon>Pseudomonadota</taxon>
        <taxon>Alphaproteobacteria</taxon>
        <taxon>Rhodospirillales</taxon>
        <taxon>Azospirillaceae</taxon>
        <taxon>Nitrospirillum</taxon>
    </lineage>
</organism>
<protein>
    <submittedName>
        <fullName evidence="1">Uncharacterized protein</fullName>
    </submittedName>
</protein>
<dbReference type="RefSeq" id="WP_184801719.1">
    <property type="nucleotide sequence ID" value="NZ_JACIIZ010000007.1"/>
</dbReference>
<accession>A0A7X0AYB9</accession>
<evidence type="ECO:0000313" key="2">
    <source>
        <dbReference type="Proteomes" id="UP000539175"/>
    </source>
</evidence>
<proteinExistence type="predicted"/>
<evidence type="ECO:0000313" key="1">
    <source>
        <dbReference type="EMBL" id="MBB6252393.1"/>
    </source>
</evidence>
<name>A0A7X0AYB9_9PROT</name>
<dbReference type="EMBL" id="JACIIZ010000007">
    <property type="protein sequence ID" value="MBB6252393.1"/>
    <property type="molecule type" value="Genomic_DNA"/>
</dbReference>
<comment type="caution">
    <text evidence="1">The sequence shown here is derived from an EMBL/GenBank/DDBJ whole genome shotgun (WGS) entry which is preliminary data.</text>
</comment>
<sequence>MTVEEFARLLAAHGPDIDTWPSRARRAALRLRDDDATAQDLWEGALRRWSAPPPDGLESQPGAARIQAGIDASLRRIRQQRAAPSLPRPWAAWLTLRPAGAVLATMVVAGWLAGTWLSPEPGGPAGAGSLAALFILSGVGGDWLVQ</sequence>
<dbReference type="AlphaFoldDB" id="A0A7X0AYB9"/>
<reference evidence="1 2" key="1">
    <citation type="submission" date="2020-08" db="EMBL/GenBank/DDBJ databases">
        <title>Genomic Encyclopedia of Type Strains, Phase IV (KMG-IV): sequencing the most valuable type-strain genomes for metagenomic binning, comparative biology and taxonomic classification.</title>
        <authorList>
            <person name="Goeker M."/>
        </authorList>
    </citation>
    <scope>NUCLEOTIDE SEQUENCE [LARGE SCALE GENOMIC DNA]</scope>
    <source>
        <strain evidence="1 2">DSM 22198</strain>
    </source>
</reference>
<keyword evidence="2" id="KW-1185">Reference proteome</keyword>